<dbReference type="RefSeq" id="WP_341877194.1">
    <property type="nucleotide sequence ID" value="NZ_CP121687.1"/>
</dbReference>
<evidence type="ECO:0000256" key="6">
    <source>
        <dbReference type="ARBA" id="ARBA00022692"/>
    </source>
</evidence>
<accession>A0ABZ2Y4F6</accession>
<keyword evidence="9 10" id="KW-0472">Membrane</keyword>
<evidence type="ECO:0000256" key="8">
    <source>
        <dbReference type="ARBA" id="ARBA00022989"/>
    </source>
</evidence>
<dbReference type="EMBL" id="CP121687">
    <property type="protein sequence ID" value="WZL70233.1"/>
    <property type="molecule type" value="Genomic_DNA"/>
</dbReference>
<proteinExistence type="inferred from homology"/>
<dbReference type="Pfam" id="PF03748">
    <property type="entry name" value="FliL"/>
    <property type="match status" value="1"/>
</dbReference>
<evidence type="ECO:0000256" key="2">
    <source>
        <dbReference type="ARBA" id="ARBA00004162"/>
    </source>
</evidence>
<keyword evidence="11" id="KW-0969">Cilium</keyword>
<gene>
    <name evidence="11" type="ORF">QBE51_01500</name>
</gene>
<evidence type="ECO:0000313" key="12">
    <source>
        <dbReference type="Proteomes" id="UP001486565"/>
    </source>
</evidence>
<evidence type="ECO:0000256" key="4">
    <source>
        <dbReference type="ARBA" id="ARBA00022475"/>
    </source>
</evidence>
<keyword evidence="7 10" id="KW-0283">Flagellar rotation</keyword>
<reference evidence="11 12" key="1">
    <citation type="submission" date="2023-03" db="EMBL/GenBank/DDBJ databases">
        <title>Novel Species.</title>
        <authorList>
            <person name="Ma S."/>
        </authorList>
    </citation>
    <scope>NUCLEOTIDE SEQUENCE [LARGE SCALE GENOMIC DNA]</scope>
    <source>
        <strain evidence="11 12">LIND6LT2</strain>
    </source>
</reference>
<keyword evidence="12" id="KW-1185">Reference proteome</keyword>
<keyword evidence="4 10" id="KW-1003">Cell membrane</keyword>
<organism evidence="11 12">
    <name type="scientific">Defluviitalea saccharophila</name>
    <dbReference type="NCBI Taxonomy" id="879970"/>
    <lineage>
        <taxon>Bacteria</taxon>
        <taxon>Bacillati</taxon>
        <taxon>Bacillota</taxon>
        <taxon>Clostridia</taxon>
        <taxon>Lachnospirales</taxon>
        <taxon>Defluviitaleaceae</taxon>
        <taxon>Defluviitalea</taxon>
    </lineage>
</organism>
<evidence type="ECO:0000256" key="3">
    <source>
        <dbReference type="ARBA" id="ARBA00008281"/>
    </source>
</evidence>
<dbReference type="Proteomes" id="UP001486565">
    <property type="component" value="Chromosome"/>
</dbReference>
<protein>
    <recommendedName>
        <fullName evidence="10">Flagellar protein FliL</fullName>
    </recommendedName>
</protein>
<keyword evidence="11" id="KW-0282">Flagellum</keyword>
<evidence type="ECO:0000256" key="5">
    <source>
        <dbReference type="ARBA" id="ARBA00022500"/>
    </source>
</evidence>
<name>A0ABZ2Y4F6_9FIRM</name>
<sequence length="164" mass="18475">MEKNKIFIFATIGVLFAAVIAVSVALFFTLNSLKSIADTSQQSASIAEEKKVNPKDITIFSISEPITANLIDDKGKDEKHILRLSVGLALDSTKKDYKALNEDLSGKMEVLRHVIISVIRNKTYEEMQEPNVQELMGKEILNKIKTEFQTETIVDIYFGEFFVQ</sequence>
<keyword evidence="8 10" id="KW-1133">Transmembrane helix</keyword>
<dbReference type="InterPro" id="IPR005503">
    <property type="entry name" value="FliL"/>
</dbReference>
<evidence type="ECO:0000256" key="10">
    <source>
        <dbReference type="RuleBase" id="RU364125"/>
    </source>
</evidence>
<feature type="transmembrane region" description="Helical" evidence="10">
    <location>
        <begin position="6"/>
        <end position="30"/>
    </location>
</feature>
<evidence type="ECO:0000256" key="7">
    <source>
        <dbReference type="ARBA" id="ARBA00022779"/>
    </source>
</evidence>
<comment type="subcellular location">
    <subcellularLocation>
        <location evidence="2">Cell membrane</location>
        <topology evidence="2">Single-pass membrane protein</topology>
    </subcellularLocation>
</comment>
<evidence type="ECO:0000313" key="11">
    <source>
        <dbReference type="EMBL" id="WZL70233.1"/>
    </source>
</evidence>
<dbReference type="PANTHER" id="PTHR35091">
    <property type="entry name" value="FLAGELLAR PROTEIN FLIL"/>
    <property type="match status" value="1"/>
</dbReference>
<keyword evidence="11" id="KW-0966">Cell projection</keyword>
<evidence type="ECO:0000256" key="1">
    <source>
        <dbReference type="ARBA" id="ARBA00002254"/>
    </source>
</evidence>
<comment type="similarity">
    <text evidence="3 10">Belongs to the FliL family.</text>
</comment>
<keyword evidence="5 10" id="KW-0145">Chemotaxis</keyword>
<comment type="function">
    <text evidence="1 10">Controls the rotational direction of flagella during chemotaxis.</text>
</comment>
<dbReference type="PANTHER" id="PTHR35091:SF2">
    <property type="entry name" value="FLAGELLAR PROTEIN FLIL"/>
    <property type="match status" value="1"/>
</dbReference>
<evidence type="ECO:0000256" key="9">
    <source>
        <dbReference type="ARBA" id="ARBA00023136"/>
    </source>
</evidence>
<keyword evidence="6 10" id="KW-0812">Transmembrane</keyword>